<dbReference type="Gene3D" id="2.60.120.40">
    <property type="match status" value="1"/>
</dbReference>
<dbReference type="InterPro" id="IPR008983">
    <property type="entry name" value="Tumour_necrosis_fac-like_dom"/>
</dbReference>
<keyword evidence="8" id="KW-1185">Reference proteome</keyword>
<evidence type="ECO:0000256" key="3">
    <source>
        <dbReference type="ARBA" id="ARBA00022729"/>
    </source>
</evidence>
<proteinExistence type="predicted"/>
<dbReference type="PANTHER" id="PTHR22923:SF116">
    <property type="entry name" value="C1Q DOMAIN-CONTAINING PROTEIN"/>
    <property type="match status" value="1"/>
</dbReference>
<dbReference type="EMBL" id="NEDP02001616">
    <property type="protein sequence ID" value="OWF52830.1"/>
    <property type="molecule type" value="Genomic_DNA"/>
</dbReference>
<name>A0A210QVQ1_MIZYE</name>
<protein>
    <submittedName>
        <fullName evidence="7">Heavy metal-binding protein HIP</fullName>
    </submittedName>
</protein>
<dbReference type="OrthoDB" id="10070467at2759"/>
<sequence>MTSNSLCVGFCILLVTVSSAFCKVSNEERLSKLEAQLEKVTSELNDIKKQCACQQGDNSSNAAMAKSRETRATDPFVAFAATIISDMTPLAANEVIIFDNVYTKVGGGYDPFIGRFQAPVAGYYHFVVTIISYQSHFIEIELIRDGSMLCRARASQTYNAMGACASNVHLNVGSDVWVRHRSSVGDYIRGSYFPSFTGHLIKAD</sequence>
<dbReference type="InterPro" id="IPR050822">
    <property type="entry name" value="Cerebellin_Synaptic_Org"/>
</dbReference>
<dbReference type="SUPFAM" id="SSF49842">
    <property type="entry name" value="TNF-like"/>
    <property type="match status" value="1"/>
</dbReference>
<comment type="subcellular location">
    <subcellularLocation>
        <location evidence="1">Secreted</location>
    </subcellularLocation>
</comment>
<reference evidence="7 8" key="1">
    <citation type="journal article" date="2017" name="Nat. Ecol. Evol.">
        <title>Scallop genome provides insights into evolution of bilaterian karyotype and development.</title>
        <authorList>
            <person name="Wang S."/>
            <person name="Zhang J."/>
            <person name="Jiao W."/>
            <person name="Li J."/>
            <person name="Xun X."/>
            <person name="Sun Y."/>
            <person name="Guo X."/>
            <person name="Huan P."/>
            <person name="Dong B."/>
            <person name="Zhang L."/>
            <person name="Hu X."/>
            <person name="Sun X."/>
            <person name="Wang J."/>
            <person name="Zhao C."/>
            <person name="Wang Y."/>
            <person name="Wang D."/>
            <person name="Huang X."/>
            <person name="Wang R."/>
            <person name="Lv J."/>
            <person name="Li Y."/>
            <person name="Zhang Z."/>
            <person name="Liu B."/>
            <person name="Lu W."/>
            <person name="Hui Y."/>
            <person name="Liang J."/>
            <person name="Zhou Z."/>
            <person name="Hou R."/>
            <person name="Li X."/>
            <person name="Liu Y."/>
            <person name="Li H."/>
            <person name="Ning X."/>
            <person name="Lin Y."/>
            <person name="Zhao L."/>
            <person name="Xing Q."/>
            <person name="Dou J."/>
            <person name="Li Y."/>
            <person name="Mao J."/>
            <person name="Guo H."/>
            <person name="Dou H."/>
            <person name="Li T."/>
            <person name="Mu C."/>
            <person name="Jiang W."/>
            <person name="Fu Q."/>
            <person name="Fu X."/>
            <person name="Miao Y."/>
            <person name="Liu J."/>
            <person name="Yu Q."/>
            <person name="Li R."/>
            <person name="Liao H."/>
            <person name="Li X."/>
            <person name="Kong Y."/>
            <person name="Jiang Z."/>
            <person name="Chourrout D."/>
            <person name="Li R."/>
            <person name="Bao Z."/>
        </authorList>
    </citation>
    <scope>NUCLEOTIDE SEQUENCE [LARGE SCALE GENOMIC DNA]</scope>
    <source>
        <strain evidence="7 8">PY_sf001</strain>
    </source>
</reference>
<dbReference type="AlphaFoldDB" id="A0A210QVQ1"/>
<evidence type="ECO:0000256" key="1">
    <source>
        <dbReference type="ARBA" id="ARBA00004613"/>
    </source>
</evidence>
<dbReference type="Proteomes" id="UP000242188">
    <property type="component" value="Unassembled WGS sequence"/>
</dbReference>
<keyword evidence="4" id="KW-0175">Coiled coil</keyword>
<feature type="domain" description="C1q" evidence="6">
    <location>
        <begin position="72"/>
        <end position="204"/>
    </location>
</feature>
<keyword evidence="3 5" id="KW-0732">Signal</keyword>
<dbReference type="SMART" id="SM00110">
    <property type="entry name" value="C1Q"/>
    <property type="match status" value="1"/>
</dbReference>
<evidence type="ECO:0000256" key="4">
    <source>
        <dbReference type="SAM" id="Coils"/>
    </source>
</evidence>
<keyword evidence="2" id="KW-0964">Secreted</keyword>
<accession>A0A210QVQ1</accession>
<evidence type="ECO:0000256" key="5">
    <source>
        <dbReference type="SAM" id="SignalP"/>
    </source>
</evidence>
<evidence type="ECO:0000256" key="2">
    <source>
        <dbReference type="ARBA" id="ARBA00022525"/>
    </source>
</evidence>
<feature type="signal peptide" evidence="5">
    <location>
        <begin position="1"/>
        <end position="22"/>
    </location>
</feature>
<evidence type="ECO:0000259" key="6">
    <source>
        <dbReference type="PROSITE" id="PS50871"/>
    </source>
</evidence>
<dbReference type="PROSITE" id="PS50871">
    <property type="entry name" value="C1Q"/>
    <property type="match status" value="1"/>
</dbReference>
<feature type="coiled-coil region" evidence="4">
    <location>
        <begin position="23"/>
        <end position="50"/>
    </location>
</feature>
<evidence type="ECO:0000313" key="8">
    <source>
        <dbReference type="Proteomes" id="UP000242188"/>
    </source>
</evidence>
<evidence type="ECO:0000313" key="7">
    <source>
        <dbReference type="EMBL" id="OWF52830.1"/>
    </source>
</evidence>
<dbReference type="GO" id="GO:0005576">
    <property type="term" value="C:extracellular region"/>
    <property type="evidence" value="ECO:0007669"/>
    <property type="project" value="UniProtKB-SubCell"/>
</dbReference>
<dbReference type="PANTHER" id="PTHR22923">
    <property type="entry name" value="CEREBELLIN-RELATED"/>
    <property type="match status" value="1"/>
</dbReference>
<gene>
    <name evidence="7" type="ORF">KP79_PYT15055</name>
</gene>
<comment type="caution">
    <text evidence="7">The sequence shown here is derived from an EMBL/GenBank/DDBJ whole genome shotgun (WGS) entry which is preliminary data.</text>
</comment>
<organism evidence="7 8">
    <name type="scientific">Mizuhopecten yessoensis</name>
    <name type="common">Japanese scallop</name>
    <name type="synonym">Patinopecten yessoensis</name>
    <dbReference type="NCBI Taxonomy" id="6573"/>
    <lineage>
        <taxon>Eukaryota</taxon>
        <taxon>Metazoa</taxon>
        <taxon>Spiralia</taxon>
        <taxon>Lophotrochozoa</taxon>
        <taxon>Mollusca</taxon>
        <taxon>Bivalvia</taxon>
        <taxon>Autobranchia</taxon>
        <taxon>Pteriomorphia</taxon>
        <taxon>Pectinida</taxon>
        <taxon>Pectinoidea</taxon>
        <taxon>Pectinidae</taxon>
        <taxon>Mizuhopecten</taxon>
    </lineage>
</organism>
<dbReference type="Pfam" id="PF00386">
    <property type="entry name" value="C1q"/>
    <property type="match status" value="1"/>
</dbReference>
<dbReference type="InterPro" id="IPR001073">
    <property type="entry name" value="C1q_dom"/>
</dbReference>
<feature type="chain" id="PRO_5013369851" evidence="5">
    <location>
        <begin position="23"/>
        <end position="204"/>
    </location>
</feature>